<organism evidence="2 3">
    <name type="scientific">Trifolium medium</name>
    <dbReference type="NCBI Taxonomy" id="97028"/>
    <lineage>
        <taxon>Eukaryota</taxon>
        <taxon>Viridiplantae</taxon>
        <taxon>Streptophyta</taxon>
        <taxon>Embryophyta</taxon>
        <taxon>Tracheophyta</taxon>
        <taxon>Spermatophyta</taxon>
        <taxon>Magnoliopsida</taxon>
        <taxon>eudicotyledons</taxon>
        <taxon>Gunneridae</taxon>
        <taxon>Pentapetalae</taxon>
        <taxon>rosids</taxon>
        <taxon>fabids</taxon>
        <taxon>Fabales</taxon>
        <taxon>Fabaceae</taxon>
        <taxon>Papilionoideae</taxon>
        <taxon>50 kb inversion clade</taxon>
        <taxon>NPAAA clade</taxon>
        <taxon>Hologalegina</taxon>
        <taxon>IRL clade</taxon>
        <taxon>Trifolieae</taxon>
        <taxon>Trifolium</taxon>
    </lineage>
</organism>
<dbReference type="InterPro" id="IPR025724">
    <property type="entry name" value="GAG-pre-integrase_dom"/>
</dbReference>
<dbReference type="Pfam" id="PF13976">
    <property type="entry name" value="gag_pre-integrs"/>
    <property type="match status" value="1"/>
</dbReference>
<sequence>MKVNFTKTECLVINEKGEVVMKGTRSKDNCYLWVSEENNNSSTCLTSKENEVKLWHQKLRRLNLRGLKRAITEEAIRGLPKLQIEEGNICGECQVRKQTRMSHQKLQHLVTSKVMMESINVVIDDSSTDSITDVEPDVEAFD</sequence>
<evidence type="ECO:0000313" key="3">
    <source>
        <dbReference type="Proteomes" id="UP000265520"/>
    </source>
</evidence>
<dbReference type="EMBL" id="LXQA010146727">
    <property type="protein sequence ID" value="MCI25347.1"/>
    <property type="molecule type" value="Genomic_DNA"/>
</dbReference>
<protein>
    <submittedName>
        <fullName evidence="2">Gag-pol polyprotein</fullName>
    </submittedName>
</protein>
<evidence type="ECO:0000259" key="1">
    <source>
        <dbReference type="Pfam" id="PF13976"/>
    </source>
</evidence>
<keyword evidence="3" id="KW-1185">Reference proteome</keyword>
<feature type="domain" description="GAG-pre-integrase" evidence="1">
    <location>
        <begin position="29"/>
        <end position="98"/>
    </location>
</feature>
<feature type="non-terminal residue" evidence="2">
    <location>
        <position position="142"/>
    </location>
</feature>
<proteinExistence type="predicted"/>
<comment type="caution">
    <text evidence="2">The sequence shown here is derived from an EMBL/GenBank/DDBJ whole genome shotgun (WGS) entry which is preliminary data.</text>
</comment>
<evidence type="ECO:0000313" key="2">
    <source>
        <dbReference type="EMBL" id="MCI25347.1"/>
    </source>
</evidence>
<reference evidence="2 3" key="1">
    <citation type="journal article" date="2018" name="Front. Plant Sci.">
        <title>Red Clover (Trifolium pratense) and Zigzag Clover (T. medium) - A Picture of Genomic Similarities and Differences.</title>
        <authorList>
            <person name="Dluhosova J."/>
            <person name="Istvanek J."/>
            <person name="Nedelnik J."/>
            <person name="Repkova J."/>
        </authorList>
    </citation>
    <scope>NUCLEOTIDE SEQUENCE [LARGE SCALE GENOMIC DNA]</scope>
    <source>
        <strain evidence="3">cv. 10/8</strain>
        <tissue evidence="2">Leaf</tissue>
    </source>
</reference>
<name>A0A392QN10_9FABA</name>
<dbReference type="Proteomes" id="UP000265520">
    <property type="component" value="Unassembled WGS sequence"/>
</dbReference>
<dbReference type="AlphaFoldDB" id="A0A392QN10"/>
<accession>A0A392QN10</accession>